<proteinExistence type="predicted"/>
<dbReference type="OrthoDB" id="7411229at2"/>
<dbReference type="RefSeq" id="WP_140929525.1">
    <property type="nucleotide sequence ID" value="NZ_VFSU01000034.1"/>
</dbReference>
<dbReference type="Proteomes" id="UP000319897">
    <property type="component" value="Unassembled WGS sequence"/>
</dbReference>
<feature type="chain" id="PRO_5021185875" evidence="1">
    <location>
        <begin position="23"/>
        <end position="98"/>
    </location>
</feature>
<evidence type="ECO:0000256" key="1">
    <source>
        <dbReference type="SAM" id="SignalP"/>
    </source>
</evidence>
<dbReference type="AlphaFoldDB" id="A0A501XEE6"/>
<keyword evidence="3" id="KW-1185">Reference proteome</keyword>
<evidence type="ECO:0000313" key="3">
    <source>
        <dbReference type="Proteomes" id="UP000319897"/>
    </source>
</evidence>
<comment type="caution">
    <text evidence="2">The sequence shown here is derived from an EMBL/GenBank/DDBJ whole genome shotgun (WGS) entry which is preliminary data.</text>
</comment>
<feature type="signal peptide" evidence="1">
    <location>
        <begin position="1"/>
        <end position="22"/>
    </location>
</feature>
<sequence>MRALIILSLLPLLALPALPAAAQKADQAVDNGDLDPRHPDFVRCRKMPVPGSTFQKKRICKSNRDWQRDLEEARGQTDDMATQARNSRKDCYGSGIYC</sequence>
<keyword evidence="1" id="KW-0732">Signal</keyword>
<protein>
    <submittedName>
        <fullName evidence="2">Uncharacterized protein</fullName>
    </submittedName>
</protein>
<organism evidence="2 3">
    <name type="scientific">Sandaracinobacter neustonicus</name>
    <dbReference type="NCBI Taxonomy" id="1715348"/>
    <lineage>
        <taxon>Bacteria</taxon>
        <taxon>Pseudomonadati</taxon>
        <taxon>Pseudomonadota</taxon>
        <taxon>Alphaproteobacteria</taxon>
        <taxon>Sphingomonadales</taxon>
        <taxon>Sphingosinicellaceae</taxon>
        <taxon>Sandaracinobacter</taxon>
    </lineage>
</organism>
<dbReference type="EMBL" id="VFSU01000034">
    <property type="protein sequence ID" value="TPE58673.1"/>
    <property type="molecule type" value="Genomic_DNA"/>
</dbReference>
<name>A0A501XEE6_9SPHN</name>
<reference evidence="2 3" key="1">
    <citation type="submission" date="2019-06" db="EMBL/GenBank/DDBJ databases">
        <authorList>
            <person name="Lee I."/>
            <person name="Jang G.I."/>
            <person name="Hwang C.Y."/>
        </authorList>
    </citation>
    <scope>NUCLEOTIDE SEQUENCE [LARGE SCALE GENOMIC DNA]</scope>
    <source>
        <strain evidence="2 3">PAMC 28131</strain>
    </source>
</reference>
<accession>A0A501XEE6</accession>
<evidence type="ECO:0000313" key="2">
    <source>
        <dbReference type="EMBL" id="TPE58673.1"/>
    </source>
</evidence>
<gene>
    <name evidence="2" type="ORF">FJQ54_16630</name>
</gene>